<feature type="transmembrane region" description="Helical" evidence="6">
    <location>
        <begin position="123"/>
        <end position="141"/>
    </location>
</feature>
<accession>A0A222FPJ5</accession>
<evidence type="ECO:0000256" key="1">
    <source>
        <dbReference type="ARBA" id="ARBA00004141"/>
    </source>
</evidence>
<feature type="transmembrane region" description="Helical" evidence="6">
    <location>
        <begin position="96"/>
        <end position="116"/>
    </location>
</feature>
<evidence type="ECO:0000313" key="9">
    <source>
        <dbReference type="Proteomes" id="UP000202440"/>
    </source>
</evidence>
<keyword evidence="3 6" id="KW-0812">Transmembrane</keyword>
<feature type="transmembrane region" description="Helical" evidence="6">
    <location>
        <begin position="153"/>
        <end position="171"/>
    </location>
</feature>
<name>A0A222FPJ5_9GAMM</name>
<dbReference type="RefSeq" id="WP_094061613.1">
    <property type="nucleotide sequence ID" value="NZ_CP022530.1"/>
</dbReference>
<evidence type="ECO:0000256" key="4">
    <source>
        <dbReference type="ARBA" id="ARBA00022989"/>
    </source>
</evidence>
<dbReference type="PANTHER" id="PTHR32322:SF2">
    <property type="entry name" value="EAMA DOMAIN-CONTAINING PROTEIN"/>
    <property type="match status" value="1"/>
</dbReference>
<feature type="transmembrane region" description="Helical" evidence="6">
    <location>
        <begin position="252"/>
        <end position="269"/>
    </location>
</feature>
<gene>
    <name evidence="8" type="ORF">CHH28_17965</name>
</gene>
<dbReference type="GO" id="GO:0016020">
    <property type="term" value="C:membrane"/>
    <property type="evidence" value="ECO:0007669"/>
    <property type="project" value="UniProtKB-SubCell"/>
</dbReference>
<feature type="domain" description="EamA" evidence="7">
    <location>
        <begin position="157"/>
        <end position="289"/>
    </location>
</feature>
<keyword evidence="4 6" id="KW-1133">Transmembrane helix</keyword>
<evidence type="ECO:0000259" key="7">
    <source>
        <dbReference type="Pfam" id="PF00892"/>
    </source>
</evidence>
<evidence type="ECO:0000256" key="5">
    <source>
        <dbReference type="ARBA" id="ARBA00023136"/>
    </source>
</evidence>
<dbReference type="InterPro" id="IPR000620">
    <property type="entry name" value="EamA_dom"/>
</dbReference>
<dbReference type="PANTHER" id="PTHR32322">
    <property type="entry name" value="INNER MEMBRANE TRANSPORTER"/>
    <property type="match status" value="1"/>
</dbReference>
<evidence type="ECO:0000256" key="3">
    <source>
        <dbReference type="ARBA" id="ARBA00022692"/>
    </source>
</evidence>
<dbReference type="Pfam" id="PF00892">
    <property type="entry name" value="EamA"/>
    <property type="match status" value="2"/>
</dbReference>
<feature type="transmembrane region" description="Helical" evidence="6">
    <location>
        <begin position="221"/>
        <end position="240"/>
    </location>
</feature>
<evidence type="ECO:0000256" key="6">
    <source>
        <dbReference type="SAM" id="Phobius"/>
    </source>
</evidence>
<organism evidence="8 9">
    <name type="scientific">Bacterioplanes sanyensis</name>
    <dbReference type="NCBI Taxonomy" id="1249553"/>
    <lineage>
        <taxon>Bacteria</taxon>
        <taxon>Pseudomonadati</taxon>
        <taxon>Pseudomonadota</taxon>
        <taxon>Gammaproteobacteria</taxon>
        <taxon>Oceanospirillales</taxon>
        <taxon>Oceanospirillaceae</taxon>
        <taxon>Bacterioplanes</taxon>
    </lineage>
</organism>
<dbReference type="SUPFAM" id="SSF103481">
    <property type="entry name" value="Multidrug resistance efflux transporter EmrE"/>
    <property type="match status" value="2"/>
</dbReference>
<dbReference type="OrthoDB" id="9784288at2"/>
<feature type="transmembrane region" description="Helical" evidence="6">
    <location>
        <begin position="70"/>
        <end position="90"/>
    </location>
</feature>
<reference evidence="8 9" key="1">
    <citation type="submission" date="2017-07" db="EMBL/GenBank/DDBJ databases">
        <title>Annotated genome sequence of Bacterioplanes sanyensis isolated from Red Sea.</title>
        <authorList>
            <person name="Rehman Z.U."/>
        </authorList>
    </citation>
    <scope>NUCLEOTIDE SEQUENCE [LARGE SCALE GENOMIC DNA]</scope>
    <source>
        <strain evidence="8 9">NV9</strain>
    </source>
</reference>
<feature type="domain" description="EamA" evidence="7">
    <location>
        <begin position="10"/>
        <end position="137"/>
    </location>
</feature>
<dbReference type="InterPro" id="IPR050638">
    <property type="entry name" value="AA-Vitamin_Transporters"/>
</dbReference>
<dbReference type="EMBL" id="CP022530">
    <property type="protein sequence ID" value="ASP40446.1"/>
    <property type="molecule type" value="Genomic_DNA"/>
</dbReference>
<comment type="similarity">
    <text evidence="2">Belongs to the EamA transporter family.</text>
</comment>
<proteinExistence type="inferred from homology"/>
<protein>
    <recommendedName>
        <fullName evidence="7">EamA domain-containing protein</fullName>
    </recommendedName>
</protein>
<dbReference type="InterPro" id="IPR037185">
    <property type="entry name" value="EmrE-like"/>
</dbReference>
<dbReference type="Proteomes" id="UP000202440">
    <property type="component" value="Chromosome"/>
</dbReference>
<evidence type="ECO:0000256" key="2">
    <source>
        <dbReference type="ARBA" id="ARBA00007362"/>
    </source>
</evidence>
<sequence>MPQSSSFPAIGQALLAILLFSLSVPAAELALAEVSANFIGAFRGTVAGILALIVSQWCRWSLPPKAAFKWLLLCSLGTVLIYPYLLGHALERISAANAGVILAGLPLLTAVFAAVMQQQLISLRFWAWASAGMAATVGYFMLQSGDDWQVQHWLDWLLLLALLLSGALGYASGAQAAKRIGGWQTVCWALILALPYSAWMLGWQLGWQLDQANAVISMQTWLVLGYAAIINQWLAFLFWYRALAHDTAGLSQLQLLQPVFTLLAIAILLGQSVSLSQWLLCGLIVVCVAAALKQRRQPA</sequence>
<dbReference type="KEGG" id="bsan:CHH28_17965"/>
<dbReference type="AlphaFoldDB" id="A0A222FPJ5"/>
<keyword evidence="9" id="KW-1185">Reference proteome</keyword>
<feature type="transmembrane region" description="Helical" evidence="6">
    <location>
        <begin position="42"/>
        <end position="58"/>
    </location>
</feature>
<comment type="subcellular location">
    <subcellularLocation>
        <location evidence="1">Membrane</location>
        <topology evidence="1">Multi-pass membrane protein</topology>
    </subcellularLocation>
</comment>
<feature type="transmembrane region" description="Helical" evidence="6">
    <location>
        <begin position="183"/>
        <end position="201"/>
    </location>
</feature>
<feature type="transmembrane region" description="Helical" evidence="6">
    <location>
        <begin position="275"/>
        <end position="292"/>
    </location>
</feature>
<evidence type="ECO:0000313" key="8">
    <source>
        <dbReference type="EMBL" id="ASP40446.1"/>
    </source>
</evidence>
<keyword evidence="5 6" id="KW-0472">Membrane</keyword>